<dbReference type="PANTHER" id="PTHR30441">
    <property type="entry name" value="DUF748 DOMAIN-CONTAINING PROTEIN"/>
    <property type="match status" value="1"/>
</dbReference>
<dbReference type="EMBL" id="CP042997">
    <property type="protein sequence ID" value="QEH38454.1"/>
    <property type="molecule type" value="Genomic_DNA"/>
</dbReference>
<dbReference type="PROSITE" id="PS51257">
    <property type="entry name" value="PROKAR_LIPOPROTEIN"/>
    <property type="match status" value="1"/>
</dbReference>
<dbReference type="GO" id="GO:0090313">
    <property type="term" value="P:regulation of protein targeting to membrane"/>
    <property type="evidence" value="ECO:0007669"/>
    <property type="project" value="TreeGrafter"/>
</dbReference>
<feature type="compositionally biased region" description="Low complexity" evidence="1">
    <location>
        <begin position="167"/>
        <end position="178"/>
    </location>
</feature>
<dbReference type="KEGG" id="agv:OJF2_70570"/>
<feature type="region of interest" description="Disordered" evidence="1">
    <location>
        <begin position="1064"/>
        <end position="1088"/>
    </location>
</feature>
<proteinExistence type="predicted"/>
<dbReference type="AlphaFoldDB" id="A0A5B9WE26"/>
<keyword evidence="2" id="KW-0472">Membrane</keyword>
<keyword evidence="2" id="KW-1133">Transmembrane helix</keyword>
<dbReference type="PANTHER" id="PTHR30441:SF8">
    <property type="entry name" value="DUF748 DOMAIN-CONTAINING PROTEIN"/>
    <property type="match status" value="1"/>
</dbReference>
<dbReference type="GO" id="GO:0005886">
    <property type="term" value="C:plasma membrane"/>
    <property type="evidence" value="ECO:0007669"/>
    <property type="project" value="TreeGrafter"/>
</dbReference>
<feature type="transmembrane region" description="Helical" evidence="2">
    <location>
        <begin position="12"/>
        <end position="32"/>
    </location>
</feature>
<feature type="region of interest" description="Disordered" evidence="1">
    <location>
        <begin position="165"/>
        <end position="189"/>
    </location>
</feature>
<evidence type="ECO:0000313" key="4">
    <source>
        <dbReference type="Proteomes" id="UP000324233"/>
    </source>
</evidence>
<gene>
    <name evidence="3" type="ORF">OJF2_70570</name>
</gene>
<keyword evidence="2" id="KW-0812">Transmembrane</keyword>
<dbReference type="RefSeq" id="WP_148597892.1">
    <property type="nucleotide sequence ID" value="NZ_CP042997.1"/>
</dbReference>
<dbReference type="Proteomes" id="UP000324233">
    <property type="component" value="Chromosome"/>
</dbReference>
<reference evidence="3 4" key="1">
    <citation type="submission" date="2019-08" db="EMBL/GenBank/DDBJ databases">
        <title>Deep-cultivation of Planctomycetes and their phenomic and genomic characterization uncovers novel biology.</title>
        <authorList>
            <person name="Wiegand S."/>
            <person name="Jogler M."/>
            <person name="Boedeker C."/>
            <person name="Pinto D."/>
            <person name="Vollmers J."/>
            <person name="Rivas-Marin E."/>
            <person name="Kohn T."/>
            <person name="Peeters S.H."/>
            <person name="Heuer A."/>
            <person name="Rast P."/>
            <person name="Oberbeckmann S."/>
            <person name="Bunk B."/>
            <person name="Jeske O."/>
            <person name="Meyerdierks A."/>
            <person name="Storesund J.E."/>
            <person name="Kallscheuer N."/>
            <person name="Luecker S."/>
            <person name="Lage O.M."/>
            <person name="Pohl T."/>
            <person name="Merkel B.J."/>
            <person name="Hornburger P."/>
            <person name="Mueller R.-W."/>
            <person name="Bruemmer F."/>
            <person name="Labrenz M."/>
            <person name="Spormann A.M."/>
            <person name="Op den Camp H."/>
            <person name="Overmann J."/>
            <person name="Amann R."/>
            <person name="Jetten M.S.M."/>
            <person name="Mascher T."/>
            <person name="Medema M.H."/>
            <person name="Devos D.P."/>
            <person name="Kaster A.-K."/>
            <person name="Ovreas L."/>
            <person name="Rohde M."/>
            <person name="Galperin M.Y."/>
            <person name="Jogler C."/>
        </authorList>
    </citation>
    <scope>NUCLEOTIDE SEQUENCE [LARGE SCALE GENOMIC DNA]</scope>
    <source>
        <strain evidence="3 4">OJF2</strain>
    </source>
</reference>
<protein>
    <submittedName>
        <fullName evidence="3">AsmA family protein</fullName>
    </submittedName>
</protein>
<dbReference type="InterPro" id="IPR052894">
    <property type="entry name" value="AsmA-related"/>
</dbReference>
<keyword evidence="4" id="KW-1185">Reference proteome</keyword>
<evidence type="ECO:0000256" key="2">
    <source>
        <dbReference type="SAM" id="Phobius"/>
    </source>
</evidence>
<sequence length="1088" mass="120031">MRIRRIRRLAKVFFWGLTLLLMLAACACWFAYKLVTDSDTIGRLVRAHAARFFPGSTLETGPASVSILKGEVSLRNVQLRQRIDGRPFLAARVAWLSLRLDPRELMHGRVEPREVIVSQPRLYLRQRRDGTWNLQGLIADPWPAPAMKNPPPVLVRNGTVELVVDDGPAAPGPAAEGGPTPPALDDPSSAGAVAILRDVTMRIESADGDRLRFDGTAHGDLFEKVALEGLIDPKTGALELKGDLNGLTLSETLRRRVPPRLAPSFDALALKRGDVDLELRRLAFLPKEDEDHRLQYDASAHLRGGVWECPKLPFPVNDLSADVGLKDGLLTIRHAEGSNGGSRLLARGWARPGKALDGPFDLRVDLVKLELDRRLQARTPPQFAELWDIFKPHGQVDAYAHLVRGRPDGPVGAGATVVCHDVGTTYRHFPYPVDHLAGTLTLEKQQLSVDLHGLVGEAPARLVGKIDDPGPDAVVDLRIDAESVPIDDAFRKALPPDIRKVVDDFKPRGTVKGNVRVRRRPMVGPDARPEGIVRVDATVDLKPSCEITWAGMPYTVRNLTGQLELHPDRWEFRKIRGRNGQAIIAGDGRVERLPLPDLPDRQPPLRIDMTLRAKDLPFNEDLRRALQPAWRKTWAIIDPHGASDVDAVIHVEAGKPDLYHVAITPSAKEESSVRLQIPRPAQPGADAGGTTELRMDDVRGRFEFDNGKVAMKGVTFLFHDAPVRFESGAVRVEDSGRFDLEAKDLEVKDIRFDSNLRKVMPPLMAKFAMKLDDGRPFRARGDLKIGWSGVPGEPAWCRWDRTLVVLNDNSVTSEVPLRHVQGLLEDVRGWSNGLGLEVHGRLKLDSAEVMDQQLTELTSTFHVERGQARLEDVRGRLLKGDLSGWGAISLEDSPSYSTRLSLVGARLEEYARTVPGRQSYRGALKADVALEGKGSDIRSVHGRGVAEITEGDLGEQNFAMKFVGFINTRMSLFDPSRNDSRTAFDSANVSFRIDQGRTTLDPIRLSGSAFSLQGKGRRDPMGNLDLSLNVLYGRGRRVPILSPVMNAVGSQIFNVRVTGTSSNPTFQGEFGPRLQNLSIGRGPRNGLE</sequence>
<name>A0A5B9WE26_9BACT</name>
<evidence type="ECO:0000313" key="3">
    <source>
        <dbReference type="EMBL" id="QEH38454.1"/>
    </source>
</evidence>
<accession>A0A5B9WE26</accession>
<dbReference type="OrthoDB" id="223541at2"/>
<evidence type="ECO:0000256" key="1">
    <source>
        <dbReference type="SAM" id="MobiDB-lite"/>
    </source>
</evidence>
<organism evidence="3 4">
    <name type="scientific">Aquisphaera giovannonii</name>
    <dbReference type="NCBI Taxonomy" id="406548"/>
    <lineage>
        <taxon>Bacteria</taxon>
        <taxon>Pseudomonadati</taxon>
        <taxon>Planctomycetota</taxon>
        <taxon>Planctomycetia</taxon>
        <taxon>Isosphaerales</taxon>
        <taxon>Isosphaeraceae</taxon>
        <taxon>Aquisphaera</taxon>
    </lineage>
</organism>